<dbReference type="STRING" id="1612202.SAMN05421734_10295"/>
<dbReference type="GO" id="GO:0003723">
    <property type="term" value="F:RNA binding"/>
    <property type="evidence" value="ECO:0007669"/>
    <property type="project" value="UniProtKB-KW"/>
</dbReference>
<dbReference type="InterPro" id="IPR002942">
    <property type="entry name" value="S4_RNA-bd"/>
</dbReference>
<reference evidence="4" key="1">
    <citation type="submission" date="2016-09" db="EMBL/GenBank/DDBJ databases">
        <authorList>
            <person name="Varghese N."/>
            <person name="Submissions S."/>
        </authorList>
    </citation>
    <scope>NUCLEOTIDE SEQUENCE [LARGE SCALE GENOMIC DNA]</scope>
    <source>
        <strain evidence="4">S5</strain>
    </source>
</reference>
<dbReference type="Gene3D" id="3.30.70.330">
    <property type="match status" value="1"/>
</dbReference>
<evidence type="ECO:0000313" key="4">
    <source>
        <dbReference type="Proteomes" id="UP000242949"/>
    </source>
</evidence>
<keyword evidence="1" id="KW-0694">RNA-binding</keyword>
<organism evidence="3 4">
    <name type="scientific">Pelagirhabdus alkalitolerans</name>
    <dbReference type="NCBI Taxonomy" id="1612202"/>
    <lineage>
        <taxon>Bacteria</taxon>
        <taxon>Bacillati</taxon>
        <taxon>Bacillota</taxon>
        <taxon>Bacilli</taxon>
        <taxon>Bacillales</taxon>
        <taxon>Bacillaceae</taxon>
        <taxon>Pelagirhabdus</taxon>
    </lineage>
</organism>
<dbReference type="Pfam" id="PF21278">
    <property type="entry name" value="YlmH_1st"/>
    <property type="match status" value="1"/>
</dbReference>
<feature type="domain" description="RNA-binding S4" evidence="2">
    <location>
        <begin position="183"/>
        <end position="247"/>
    </location>
</feature>
<dbReference type="Gene3D" id="3.30.1370.160">
    <property type="match status" value="1"/>
</dbReference>
<evidence type="ECO:0000256" key="1">
    <source>
        <dbReference type="PROSITE-ProRule" id="PRU00182"/>
    </source>
</evidence>
<sequence length="260" mass="30357">MEIYQHFRREEQPFIDQILNWKDQVEEQYVTRFTDFLDPREQHIFKSIIGNDESFVLSFSGGVEESERKQAMLAPFYVNASEETFPMTVMQATFATKFITIEHRDVLGSVLSLGLTRKKIGDIVVDQNDGVIQLVVSEDVGDFILMQLTSIKKATVRFKEVEPHEYYPLQNEWKSHETTVSSMRLDVLVKHFYSLSRNQALDVIKKGRVKVNFKQVEDPAFIVAQGDLLSFRGKGRSQLDTILKETKKKKWRIRYRILLK</sequence>
<dbReference type="SMART" id="SM00363">
    <property type="entry name" value="S4"/>
    <property type="match status" value="1"/>
</dbReference>
<dbReference type="SUPFAM" id="SSF55174">
    <property type="entry name" value="Alpha-L RNA-binding motif"/>
    <property type="match status" value="1"/>
</dbReference>
<protein>
    <submittedName>
        <fullName evidence="3">RNA-binding protein YlmH, contains S4-like domain</fullName>
    </submittedName>
</protein>
<dbReference type="EMBL" id="FMYI01000002">
    <property type="protein sequence ID" value="SDB87767.1"/>
    <property type="molecule type" value="Genomic_DNA"/>
</dbReference>
<evidence type="ECO:0000313" key="3">
    <source>
        <dbReference type="EMBL" id="SDB87767.1"/>
    </source>
</evidence>
<dbReference type="AlphaFoldDB" id="A0A1G6H0E9"/>
<dbReference type="OrthoDB" id="9812787at2"/>
<dbReference type="InterPro" id="IPR040591">
    <property type="entry name" value="RqcP2_RBD"/>
</dbReference>
<dbReference type="RefSeq" id="WP_090792804.1">
    <property type="nucleotide sequence ID" value="NZ_FMYI01000002.1"/>
</dbReference>
<accession>A0A1G6H0E9</accession>
<dbReference type="InterPro" id="IPR036986">
    <property type="entry name" value="S4_RNA-bd_sf"/>
</dbReference>
<evidence type="ECO:0000259" key="2">
    <source>
        <dbReference type="SMART" id="SM00363"/>
    </source>
</evidence>
<dbReference type="PROSITE" id="PS50889">
    <property type="entry name" value="S4"/>
    <property type="match status" value="1"/>
</dbReference>
<dbReference type="PANTHER" id="PTHR13633">
    <property type="entry name" value="MITOCHONDRIAL TRANSCRIPTION RESCUE FACTOR 1"/>
    <property type="match status" value="1"/>
</dbReference>
<dbReference type="Gene3D" id="3.10.290.10">
    <property type="entry name" value="RNA-binding S4 domain"/>
    <property type="match status" value="1"/>
</dbReference>
<proteinExistence type="predicted"/>
<dbReference type="CDD" id="cd00165">
    <property type="entry name" value="S4"/>
    <property type="match status" value="1"/>
</dbReference>
<keyword evidence="4" id="KW-1185">Reference proteome</keyword>
<dbReference type="Pfam" id="PF01479">
    <property type="entry name" value="S4"/>
    <property type="match status" value="1"/>
</dbReference>
<dbReference type="InterPro" id="IPR048443">
    <property type="entry name" value="RqcP2_N"/>
</dbReference>
<gene>
    <name evidence="3" type="ORF">SAMN05421734_10295</name>
</gene>
<dbReference type="Pfam" id="PF17774">
    <property type="entry name" value="YlmH_RBD"/>
    <property type="match status" value="1"/>
</dbReference>
<dbReference type="PANTHER" id="PTHR13633:SF3">
    <property type="entry name" value="MITOCHONDRIAL TRANSCRIPTION RESCUE FACTOR 1"/>
    <property type="match status" value="1"/>
</dbReference>
<dbReference type="Proteomes" id="UP000242949">
    <property type="component" value="Unassembled WGS sequence"/>
</dbReference>
<name>A0A1G6H0E9_9BACI</name>
<dbReference type="InterPro" id="IPR012677">
    <property type="entry name" value="Nucleotide-bd_a/b_plait_sf"/>
</dbReference>